<sequence length="344" mass="36673">MVKDSEHGLEVGLGWAGAMRPGEYGPLAAYAEKAGVDSLIVYSDLMFQPPLGPLLEMANATKSVSLTLGCLTPFTVHPVEIAGQLAYLDAASDGRATLGLVRGAWLEKLGLDQRRTITAIRETCEIVTRLLSGDRSGFDGKVFTLGEGLGLQYSPRRTEVPLTIGTWSPKLASLAGELADEVEVGGTANPDMVEVIRRMTMVGTEMAGRPSDALEISFNPMLVIDDDGEKAEALARTMGAMYVAVVGAHDPTVELDPEMVGKMNALIADDDHEGAGRLISPGLLRKFLICGTPSDAIDHLLELEEAGVDRVYLGNPFGLDEDTGLRLLAEKVLPGLRSRGSREA</sequence>
<accession>A0ABQ1U8B2</accession>
<dbReference type="RefSeq" id="WP_188486512.1">
    <property type="nucleotide sequence ID" value="NZ_BMCS01000001.1"/>
</dbReference>
<feature type="domain" description="Luciferase-like" evidence="2">
    <location>
        <begin position="20"/>
        <end position="310"/>
    </location>
</feature>
<dbReference type="InterPro" id="IPR050564">
    <property type="entry name" value="F420-G6PD/mer"/>
</dbReference>
<keyword evidence="1" id="KW-0560">Oxidoreductase</keyword>
<name>A0ABQ1U8B2_9NOCA</name>
<evidence type="ECO:0000256" key="1">
    <source>
        <dbReference type="ARBA" id="ARBA00023002"/>
    </source>
</evidence>
<dbReference type="InterPro" id="IPR036661">
    <property type="entry name" value="Luciferase-like_sf"/>
</dbReference>
<dbReference type="Gene3D" id="3.20.20.30">
    <property type="entry name" value="Luciferase-like domain"/>
    <property type="match status" value="1"/>
</dbReference>
<evidence type="ECO:0000313" key="4">
    <source>
        <dbReference type="Proteomes" id="UP000632454"/>
    </source>
</evidence>
<organism evidence="3 4">
    <name type="scientific">Williamsia phyllosphaerae</name>
    <dbReference type="NCBI Taxonomy" id="885042"/>
    <lineage>
        <taxon>Bacteria</taxon>
        <taxon>Bacillati</taxon>
        <taxon>Actinomycetota</taxon>
        <taxon>Actinomycetes</taxon>
        <taxon>Mycobacteriales</taxon>
        <taxon>Nocardiaceae</taxon>
        <taxon>Williamsia</taxon>
    </lineage>
</organism>
<evidence type="ECO:0000259" key="2">
    <source>
        <dbReference type="Pfam" id="PF00296"/>
    </source>
</evidence>
<dbReference type="InterPro" id="IPR011251">
    <property type="entry name" value="Luciferase-like_dom"/>
</dbReference>
<evidence type="ECO:0000313" key="3">
    <source>
        <dbReference type="EMBL" id="GGF11607.1"/>
    </source>
</evidence>
<dbReference type="SUPFAM" id="SSF51679">
    <property type="entry name" value="Bacterial luciferase-like"/>
    <property type="match status" value="1"/>
</dbReference>
<dbReference type="CDD" id="cd01097">
    <property type="entry name" value="Tetrahydromethanopterin_reductase"/>
    <property type="match status" value="1"/>
</dbReference>
<reference evidence="4" key="1">
    <citation type="journal article" date="2019" name="Int. J. Syst. Evol. Microbiol.">
        <title>The Global Catalogue of Microorganisms (GCM) 10K type strain sequencing project: providing services to taxonomists for standard genome sequencing and annotation.</title>
        <authorList>
            <consortium name="The Broad Institute Genomics Platform"/>
            <consortium name="The Broad Institute Genome Sequencing Center for Infectious Disease"/>
            <person name="Wu L."/>
            <person name="Ma J."/>
        </authorList>
    </citation>
    <scope>NUCLEOTIDE SEQUENCE [LARGE SCALE GENOMIC DNA]</scope>
    <source>
        <strain evidence="4">CCM 7855</strain>
    </source>
</reference>
<gene>
    <name evidence="3" type="primary">mer</name>
    <name evidence="3" type="ORF">GCM10007298_04440</name>
</gene>
<keyword evidence="4" id="KW-1185">Reference proteome</keyword>
<proteinExistence type="predicted"/>
<dbReference type="EMBL" id="BMCS01000001">
    <property type="protein sequence ID" value="GGF11607.1"/>
    <property type="molecule type" value="Genomic_DNA"/>
</dbReference>
<dbReference type="PANTHER" id="PTHR43244">
    <property type="match status" value="1"/>
</dbReference>
<dbReference type="PANTHER" id="PTHR43244:SF1">
    <property type="entry name" value="5,10-METHYLENETETRAHYDROMETHANOPTERIN REDUCTASE"/>
    <property type="match status" value="1"/>
</dbReference>
<dbReference type="Proteomes" id="UP000632454">
    <property type="component" value="Unassembled WGS sequence"/>
</dbReference>
<comment type="caution">
    <text evidence="3">The sequence shown here is derived from an EMBL/GenBank/DDBJ whole genome shotgun (WGS) entry which is preliminary data.</text>
</comment>
<protein>
    <submittedName>
        <fullName evidence="3">5,10-methylenetetrahydromethanopterin reductase</fullName>
    </submittedName>
</protein>
<dbReference type="Pfam" id="PF00296">
    <property type="entry name" value="Bac_luciferase"/>
    <property type="match status" value="1"/>
</dbReference>